<keyword evidence="1" id="KW-0004">4Fe-4S</keyword>
<dbReference type="AlphaFoldDB" id="A0A7H1KNX5"/>
<evidence type="ECO:0000256" key="4">
    <source>
        <dbReference type="ARBA" id="ARBA00023004"/>
    </source>
</evidence>
<reference evidence="7" key="1">
    <citation type="submission" date="2020-07" db="EMBL/GenBank/DDBJ databases">
        <title>Unique genomic features of the anaerobic methanotrophic archaea.</title>
        <authorList>
            <person name="Chadwick G.L."/>
            <person name="Skennerton C.T."/>
            <person name="Laso-Perez R."/>
            <person name="Leu A.O."/>
            <person name="Speth D.R."/>
            <person name="Yu H."/>
            <person name="Morgan-Lang C."/>
            <person name="Hatzenpichler R."/>
            <person name="Goudeau D."/>
            <person name="Malmstrom R."/>
            <person name="Brazelton W.J."/>
            <person name="Woyke T."/>
            <person name="Hallam S.J."/>
            <person name="Tyson G.W."/>
            <person name="Wegener G."/>
            <person name="Boetius A."/>
            <person name="Orphan V."/>
        </authorList>
    </citation>
    <scope>NUCLEOTIDE SEQUENCE</scope>
</reference>
<accession>A0A7H1KNX5</accession>
<dbReference type="EC" id="1.2.7.4" evidence="7"/>
<dbReference type="GO" id="GO:0042542">
    <property type="term" value="P:response to hydrogen peroxide"/>
    <property type="evidence" value="ECO:0007669"/>
    <property type="project" value="TreeGrafter"/>
</dbReference>
<keyword evidence="3" id="KW-0479">Metal-binding</keyword>
<dbReference type="GO" id="GO:0050418">
    <property type="term" value="F:hydroxylamine reductase activity"/>
    <property type="evidence" value="ECO:0007669"/>
    <property type="project" value="TreeGrafter"/>
</dbReference>
<organism evidence="7">
    <name type="scientific">uncultured Methanosarcinales archaeon</name>
    <dbReference type="NCBI Taxonomy" id="183757"/>
    <lineage>
        <taxon>Archaea</taxon>
        <taxon>Methanobacteriati</taxon>
        <taxon>Methanobacteriota</taxon>
        <taxon>Stenosarchaea group</taxon>
        <taxon>Methanomicrobia</taxon>
        <taxon>Methanosarcinales</taxon>
        <taxon>environmental samples</taxon>
    </lineage>
</organism>
<evidence type="ECO:0000259" key="6">
    <source>
        <dbReference type="PROSITE" id="PS51379"/>
    </source>
</evidence>
<dbReference type="PROSITE" id="PS00198">
    <property type="entry name" value="4FE4S_FER_1"/>
    <property type="match status" value="1"/>
</dbReference>
<dbReference type="GO" id="GO:0004601">
    <property type="term" value="F:peroxidase activity"/>
    <property type="evidence" value="ECO:0007669"/>
    <property type="project" value="TreeGrafter"/>
</dbReference>
<evidence type="ECO:0000256" key="3">
    <source>
        <dbReference type="ARBA" id="ARBA00022723"/>
    </source>
</evidence>
<sequence length="405" mass="44302">MITEIALKVKPKRDKLNHLLELEEVQELAEECIECGWCDRACPNSLPVKDAMIKAKEGDFGGLSDLFSPCMSCGRCESECKKDLPIVSMILKSAQEIAFGETYTMRAGRGPVLDTEIRKVGAPLVLGEIPGIVALVGCSNFPAGEVEVAKIAEEFARRNYIVVATGCSAMAMAMYRCEDGQTLYEKYPGSFDAGGVVNIGSCVANAHVIGAAIKVAAIFARIPLRGNFEEIADYILNKVGACGVAWGAMSQKAASIGTGVNRWGIPVILGPHGSKYRRALVSNKELHEWELYDKRAGEIVEGEPAPEHLAYPAETMEEAIVLIAKLCIRPSDNAKGRQIKLSNYVDLYKKYMGTLPPDLDIFVRNERDIPITMKDEIMEYLEEAGWEPRKAIGDPSRLVPEAEEA</sequence>
<dbReference type="GO" id="GO:0046872">
    <property type="term" value="F:metal ion binding"/>
    <property type="evidence" value="ECO:0007669"/>
    <property type="project" value="UniProtKB-KW"/>
</dbReference>
<keyword evidence="4" id="KW-0408">Iron</keyword>
<evidence type="ECO:0000313" key="7">
    <source>
        <dbReference type="EMBL" id="QNT35639.1"/>
    </source>
</evidence>
<protein>
    <submittedName>
        <fullName evidence="7">Acetyl-CoA decarbonylase/synthase complex subunit alpha 1</fullName>
        <ecNumber evidence="7">1.2.7.4</ecNumber>
    </submittedName>
</protein>
<dbReference type="InterPro" id="IPR017900">
    <property type="entry name" value="4Fe4S_Fe_S_CS"/>
</dbReference>
<keyword evidence="2" id="KW-0533">Nickel</keyword>
<dbReference type="InterPro" id="IPR017896">
    <property type="entry name" value="4Fe4S_Fe-S-bd"/>
</dbReference>
<dbReference type="InterPro" id="IPR016099">
    <property type="entry name" value="Prismane-like_a/b-sand"/>
</dbReference>
<keyword evidence="7" id="KW-0560">Oxidoreductase</keyword>
<dbReference type="Gene3D" id="3.40.50.2030">
    <property type="match status" value="1"/>
</dbReference>
<dbReference type="SUPFAM" id="SSF56821">
    <property type="entry name" value="Prismane protein-like"/>
    <property type="match status" value="1"/>
</dbReference>
<dbReference type="Gene3D" id="3.30.70.20">
    <property type="match status" value="1"/>
</dbReference>
<dbReference type="EMBL" id="MT776528">
    <property type="protein sequence ID" value="QNT35639.1"/>
    <property type="molecule type" value="Genomic_DNA"/>
</dbReference>
<keyword evidence="5" id="KW-0411">Iron-sulfur</keyword>
<dbReference type="PROSITE" id="PS51379">
    <property type="entry name" value="4FE4S_FER_2"/>
    <property type="match status" value="1"/>
</dbReference>
<evidence type="ECO:0000256" key="5">
    <source>
        <dbReference type="ARBA" id="ARBA00023014"/>
    </source>
</evidence>
<evidence type="ECO:0000256" key="2">
    <source>
        <dbReference type="ARBA" id="ARBA00022596"/>
    </source>
</evidence>
<dbReference type="Pfam" id="PF03063">
    <property type="entry name" value="Prismane"/>
    <property type="match status" value="1"/>
</dbReference>
<dbReference type="InterPro" id="IPR011254">
    <property type="entry name" value="Prismane-like_sf"/>
</dbReference>
<dbReference type="InterPro" id="IPR004137">
    <property type="entry name" value="HCP/CODH"/>
</dbReference>
<feature type="domain" description="4Fe-4S ferredoxin-type" evidence="6">
    <location>
        <begin position="23"/>
        <end position="51"/>
    </location>
</feature>
<evidence type="ECO:0000256" key="1">
    <source>
        <dbReference type="ARBA" id="ARBA00022485"/>
    </source>
</evidence>
<dbReference type="GO" id="GO:0051539">
    <property type="term" value="F:4 iron, 4 sulfur cluster binding"/>
    <property type="evidence" value="ECO:0007669"/>
    <property type="project" value="UniProtKB-KW"/>
</dbReference>
<gene>
    <name evidence="7" type="primary">cdhA1</name>
    <name evidence="7" type="ORF">GNCGGNMO_00001</name>
</gene>
<proteinExistence type="predicted"/>
<dbReference type="PANTHER" id="PTHR30109">
    <property type="entry name" value="HYDROXYLAMINE REDUCTASE"/>
    <property type="match status" value="1"/>
</dbReference>
<name>A0A7H1KNX5_9EURY</name>
<dbReference type="PANTHER" id="PTHR30109:SF6">
    <property type="entry name" value="ACETYL-COA DECARBONYLASE_SYNTHASE COMPLEX SUBUNIT ALPHA"/>
    <property type="match status" value="1"/>
</dbReference>
<dbReference type="GO" id="GO:0043885">
    <property type="term" value="F:anaerobic carbon-monoxide dehydrogenase activity"/>
    <property type="evidence" value="ECO:0007669"/>
    <property type="project" value="UniProtKB-EC"/>
</dbReference>